<dbReference type="Proteomes" id="UP000617041">
    <property type="component" value="Unassembled WGS sequence"/>
</dbReference>
<dbReference type="InterPro" id="IPR003660">
    <property type="entry name" value="HAMP_dom"/>
</dbReference>
<dbReference type="Gene3D" id="3.40.50.2300">
    <property type="match status" value="3"/>
</dbReference>
<dbReference type="InterPro" id="IPR004358">
    <property type="entry name" value="Sig_transdc_His_kin-like_C"/>
</dbReference>
<evidence type="ECO:0000256" key="11">
    <source>
        <dbReference type="ARBA" id="ARBA00070152"/>
    </source>
</evidence>
<evidence type="ECO:0000256" key="5">
    <source>
        <dbReference type="ARBA" id="ARBA00022679"/>
    </source>
</evidence>
<dbReference type="PRINTS" id="PR00344">
    <property type="entry name" value="BCTRLSENSOR"/>
</dbReference>
<dbReference type="Pfam" id="PF13185">
    <property type="entry name" value="GAF_2"/>
    <property type="match status" value="1"/>
</dbReference>
<evidence type="ECO:0000256" key="7">
    <source>
        <dbReference type="ARBA" id="ARBA00022777"/>
    </source>
</evidence>
<evidence type="ECO:0000256" key="4">
    <source>
        <dbReference type="ARBA" id="ARBA00022553"/>
    </source>
</evidence>
<dbReference type="CDD" id="cd16922">
    <property type="entry name" value="HATPase_EvgS-ArcB-TorS-like"/>
    <property type="match status" value="1"/>
</dbReference>
<evidence type="ECO:0000256" key="2">
    <source>
        <dbReference type="ARBA" id="ARBA00004370"/>
    </source>
</evidence>
<dbReference type="SMART" id="SM00387">
    <property type="entry name" value="HATPase_c"/>
    <property type="match status" value="1"/>
</dbReference>
<comment type="subcellular location">
    <subcellularLocation>
        <location evidence="2">Membrane</location>
    </subcellularLocation>
</comment>
<dbReference type="FunFam" id="1.20.120.1530:FF:000002">
    <property type="entry name" value="Two-component osmosensing histidine kinase"/>
    <property type="match status" value="10"/>
</dbReference>
<evidence type="ECO:0000313" key="18">
    <source>
        <dbReference type="EMBL" id="MBK0394542.1"/>
    </source>
</evidence>
<reference evidence="18" key="1">
    <citation type="submission" date="2020-12" db="EMBL/GenBank/DDBJ databases">
        <title>Ramlibacter sp. nov., isolated from a freshwater alga, Cryptomonas.</title>
        <authorList>
            <person name="Kim H.M."/>
            <person name="Jeon C.O."/>
        </authorList>
    </citation>
    <scope>NUCLEOTIDE SEQUENCE</scope>
    <source>
        <strain evidence="18">CrO1</strain>
    </source>
</reference>
<feature type="domain" description="HAMP" evidence="17">
    <location>
        <begin position="407"/>
        <end position="459"/>
    </location>
</feature>
<evidence type="ECO:0000256" key="8">
    <source>
        <dbReference type="ARBA" id="ARBA00023012"/>
    </source>
</evidence>
<dbReference type="PANTHER" id="PTHR45339:SF1">
    <property type="entry name" value="HYBRID SIGNAL TRANSDUCTION HISTIDINE KINASE J"/>
    <property type="match status" value="1"/>
</dbReference>
<name>A0A934Q5F5_9BURK</name>
<dbReference type="Pfam" id="PF00072">
    <property type="entry name" value="Response_reg"/>
    <property type="match status" value="3"/>
</dbReference>
<feature type="domain" description="HAMP" evidence="17">
    <location>
        <begin position="1419"/>
        <end position="1471"/>
    </location>
</feature>
<evidence type="ECO:0000256" key="3">
    <source>
        <dbReference type="ARBA" id="ARBA00012438"/>
    </source>
</evidence>
<keyword evidence="8" id="KW-0902">Two-component regulatory system</keyword>
<dbReference type="GO" id="GO:0016020">
    <property type="term" value="C:membrane"/>
    <property type="evidence" value="ECO:0007669"/>
    <property type="project" value="UniProtKB-SubCell"/>
</dbReference>
<feature type="domain" description="HAMP" evidence="17">
    <location>
        <begin position="775"/>
        <end position="827"/>
    </location>
</feature>
<keyword evidence="19" id="KW-1185">Reference proteome</keyword>
<feature type="domain" description="HAMP" evidence="17">
    <location>
        <begin position="1143"/>
        <end position="1195"/>
    </location>
</feature>
<comment type="caution">
    <text evidence="18">The sequence shown here is derived from an EMBL/GenBank/DDBJ whole genome shotgun (WGS) entry which is preliminary data.</text>
</comment>
<dbReference type="InterPro" id="IPR003594">
    <property type="entry name" value="HATPase_dom"/>
</dbReference>
<feature type="modified residue" description="4-aspartylphosphate" evidence="12">
    <location>
        <position position="2167"/>
    </location>
</feature>
<dbReference type="CDD" id="cd06225">
    <property type="entry name" value="HAMP"/>
    <property type="match status" value="14"/>
</dbReference>
<dbReference type="Gene3D" id="1.20.120.1530">
    <property type="match status" value="8"/>
</dbReference>
<dbReference type="FunFam" id="3.30.565.10:FF:000010">
    <property type="entry name" value="Sensor histidine kinase RcsC"/>
    <property type="match status" value="1"/>
</dbReference>
<dbReference type="PROSITE" id="PS50110">
    <property type="entry name" value="RESPONSE_REGULATORY"/>
    <property type="match status" value="3"/>
</dbReference>
<evidence type="ECO:0000259" key="16">
    <source>
        <dbReference type="PROSITE" id="PS50110"/>
    </source>
</evidence>
<evidence type="ECO:0000313" key="19">
    <source>
        <dbReference type="Proteomes" id="UP000617041"/>
    </source>
</evidence>
<dbReference type="InterPro" id="IPR011006">
    <property type="entry name" value="CheY-like_superfamily"/>
</dbReference>
<keyword evidence="4 12" id="KW-0597">Phosphoprotein</keyword>
<dbReference type="Gene3D" id="1.10.287.950">
    <property type="entry name" value="Methyl-accepting chemotaxis protein"/>
    <property type="match status" value="2"/>
</dbReference>
<dbReference type="Pfam" id="PF00672">
    <property type="entry name" value="HAMP"/>
    <property type="match status" value="13"/>
</dbReference>
<feature type="domain" description="Histidine kinase" evidence="15">
    <location>
        <begin position="1717"/>
        <end position="1950"/>
    </location>
</feature>
<feature type="domain" description="HAMP" evidence="17">
    <location>
        <begin position="1051"/>
        <end position="1103"/>
    </location>
</feature>
<keyword evidence="9" id="KW-0843">Virulence</keyword>
<feature type="domain" description="HAMP" evidence="17">
    <location>
        <begin position="1235"/>
        <end position="1287"/>
    </location>
</feature>
<dbReference type="GO" id="GO:0000155">
    <property type="term" value="F:phosphorelay sensor kinase activity"/>
    <property type="evidence" value="ECO:0007669"/>
    <property type="project" value="InterPro"/>
</dbReference>
<accession>A0A934Q5F5</accession>
<dbReference type="InterPro" id="IPR005467">
    <property type="entry name" value="His_kinase_dom"/>
</dbReference>
<dbReference type="CDD" id="cd00156">
    <property type="entry name" value="REC"/>
    <property type="match status" value="1"/>
</dbReference>
<protein>
    <recommendedName>
        <fullName evidence="11">Virulence sensor protein BvgS</fullName>
        <ecNumber evidence="3">2.7.13.3</ecNumber>
    </recommendedName>
</protein>
<dbReference type="Gene3D" id="3.30.450.40">
    <property type="match status" value="1"/>
</dbReference>
<dbReference type="Pfam" id="PF02518">
    <property type="entry name" value="HATPase_c"/>
    <property type="match status" value="1"/>
</dbReference>
<keyword evidence="5" id="KW-0808">Transferase</keyword>
<comment type="catalytic activity">
    <reaction evidence="1">
        <text>ATP + protein L-histidine = ADP + protein N-phospho-L-histidine.</text>
        <dbReference type="EC" id="2.7.13.3"/>
    </reaction>
</comment>
<dbReference type="Gene3D" id="1.10.287.130">
    <property type="match status" value="1"/>
</dbReference>
<dbReference type="SMART" id="SM00388">
    <property type="entry name" value="HisKA"/>
    <property type="match status" value="1"/>
</dbReference>
<feature type="domain" description="HAMP" evidence="17">
    <location>
        <begin position="959"/>
        <end position="1011"/>
    </location>
</feature>
<comment type="function">
    <text evidence="10">Member of the two-component regulatory system BvgS/BvgA. Phosphorylates BvgA via a four-step phosphorelay in response to environmental signals.</text>
</comment>
<dbReference type="PROSITE" id="PS50885">
    <property type="entry name" value="HAMP"/>
    <property type="match status" value="15"/>
</dbReference>
<feature type="coiled-coil region" evidence="13">
    <location>
        <begin position="1648"/>
        <end position="1707"/>
    </location>
</feature>
<feature type="domain" description="HAMP" evidence="17">
    <location>
        <begin position="126"/>
        <end position="183"/>
    </location>
</feature>
<dbReference type="EMBL" id="JAEDAO010000001">
    <property type="protein sequence ID" value="MBK0394542.1"/>
    <property type="molecule type" value="Genomic_DNA"/>
</dbReference>
<dbReference type="InterPro" id="IPR003661">
    <property type="entry name" value="HisK_dim/P_dom"/>
</dbReference>
<dbReference type="Pfam" id="PF18947">
    <property type="entry name" value="HAMP_2"/>
    <property type="match status" value="1"/>
</dbReference>
<feature type="region of interest" description="Disordered" evidence="14">
    <location>
        <begin position="1"/>
        <end position="33"/>
    </location>
</feature>
<evidence type="ECO:0000259" key="17">
    <source>
        <dbReference type="PROSITE" id="PS50885"/>
    </source>
</evidence>
<dbReference type="SMART" id="SM00304">
    <property type="entry name" value="HAMP"/>
    <property type="match status" value="16"/>
</dbReference>
<evidence type="ECO:0000256" key="13">
    <source>
        <dbReference type="SAM" id="Coils"/>
    </source>
</evidence>
<feature type="domain" description="HAMP" evidence="17">
    <location>
        <begin position="1327"/>
        <end position="1379"/>
    </location>
</feature>
<dbReference type="SMART" id="SM00448">
    <property type="entry name" value="REC"/>
    <property type="match status" value="3"/>
</dbReference>
<dbReference type="Pfam" id="PF00512">
    <property type="entry name" value="HisKA"/>
    <property type="match status" value="1"/>
</dbReference>
<sequence length="2383" mass="256797">MDPLVTPRSRGKTRTASSSGVPPAEVPAIRTRQKQADLQSRQVLAALHAFSRGDFSTRLPATWEGVEGQIAEAFNQCIAQAEQVTSEAARLSRTVGKEGRLSQRIGIPAAQGGWAAQVTSFNTLIDDLVRPTTDIARTIGAVAKGDLGQSMDLQVDGRPLKGEFLRSAKLVNTMIEQLSVFTSEVTRVAREVGTEGKLGGQAQVKGVSGVWKDLTDSVNQMAGNLTAQVRNIAEVTIAVANGDLSKKITVDVRGEILQLKEATNTMVDQLRSFASEVTRVAREVGTDGRLGGQAVVPGVAGTWKDLTDSVNSMANNLTSQVRNIATVTTAVARGDLSRKITVEVKGEILELKETINTMVDQLNAFASEVTRVAREVGTEGKLGGQAQVSGIAGTWKDLTDSVNSMASNLTGQVRNIADVATAIARGDLSRKITVEVKGEILQLKQTINTMVDQLNGFAGEVSRVAREVGTEGKLGGQAVVEGVAGTWKDLTDNVNFMANNLTGQVRNIAEVTTAVANGDLSKKITVDVRGEVLELKNTINTMVDQLNGFASEVTRVAREVGTEGKLGGQAQVPGVAGTWKDLTDSVNFMAGNLTAQVRNIAEVTTAVARGDLSKKITVDVRGEILELKNTINTMVDQLNGFAGEVSRVAREVGSEGKLGGQAQVPGVAGTWKDLTDNVNSMASNLTAQVRNIADVATAVASGDLSKKITVDVKGEILELKNTLNTMVDQLNSFASEVTRVAREVGTDGKLGGQAVVRGVAGTWKDLTDNVNSMANNLTGQVRNIAEVTTAVARGDLSRKITVEVKGEILELKNTINTMVDQLNGFASEVTRVAREVGTEGKLGGQAQVPGVAGTWKDLTDNVNFMASNLTGQVRNIADVATAIARGDLSRKITVEVKGEILQLKETMNTMVDQLNGFASEVTRVAREVGTEGRLGGQAQVPGVAGTWKDLTDNVNSMASNLTNQVRNIADVTIAVANGDLSKKITVDVRGEILELKETINTMVDQLRSFAAEVSRVAREVGTEGKLGGQAVVPGVAGTWKDLTDNVNSMANNLTAQVRNIADVATAIARGDLSRKITVDVKGEILQLKETINTMVDQLSAFASEVTRVAREVGSEGKLGGQAQVSGVAGTWKDLTDNVNSMASNLTNQVRNIAEVTVAVANGDLSKKITVDVRGEILQLKETINTMVEQLRSFASEVTRVAREVGTEGRLGVQAVVPGVAGTWKDLTDSVNTMGANLTSQVRNIAEVTTAVARGDLNRKITVDVKGEILDLKNTINTMVDQLNGFASEVTRVAREVGTEGKLGGQAQVPGVAGTWKDLTDNVNFMASNLTEQVRGIVKVVTAVADGNLTQRLAVQAKGEVAALAETINNMTDTLATFADQVTNVAREVGVEGRLGGQAHVPGAAGTWKDLTGNVNLLAANLTTQVRAIAEVATAVTKGDLTRSIQVEARGEVSELKDNINTMISNLRETTERNREQDWLKTNLARFTSMMQGQRDLSTVGKMLLSELAPLVNAHQGSIYHGRPNEDGDNELVLLSAFAQSGAIRLPEKLALGEGLVGQCAIENRRLLLTDVPANYVTVSSSLGQARTVSVVVLPVLFENQTKAVIELASLHPFSAVNLNFLDQLSLGIGAVFNTIEATMRTEGLLTQSQQLTVELQARQIELQQTNEELGTKARLLAQQNEEVERKNAEVEQARRALEEKASELALTSKYKSEFLANMSHELRTPLNSILILSQQLAENAAGNLNPKQIEFSRNINSSGSDLLNLINDILDLSKIESGTVTVDVEEISFNWLRESIDRNFRHVAEAKNLPLRVYFADDLPRTMDSDPKRLQQILKNLLSNAVKFTSSGHVEVRVGLVTAGWSPDHPILRHANHVLAFAVEDTGIGVPADKQRLIFEAFQQADAGTSRKYGGTGLGLAISRELAILLGGEIRLSSVHGKGSTFTLYLPLHYGGPDSATVLRNVPAPSPTSIPMLALPVAREEQVADDRENLEPGDTCLLIVEDDPHYARVLLGLARDKGFKGLVANKGSVALALARQFRPSAISLDIFLPDMLGWTVLNQLKLDPALRHIPVQITSVERERQHGLAHGAFAYVLKEPTTENLEASMERLKAFTMPRTKRLLVVEDNEIERNAVIELLGHGDIEIATAGRGDEALALLGAEHFDCVVLDLRLPDMTGFELLEHLHADPRLAEVPVVVFTGKDLNQKEEDRLNLLAKSIVLKDVRSPERLLDETALFLHRVVTELPPEKQAMLDRLHNSSEVLRGRKVLVVDDDARNIFALTSVLENHDVDVLSATNGRQAIEIIKSTPDLDMVLMDIMMPEMDGYETMREIRREPEYRTLPILALTAKAMRGDREKCLEAGASDYIAKPVNTNQLLSLMRVWLYR</sequence>
<dbReference type="SUPFAM" id="SSF47384">
    <property type="entry name" value="Homodimeric domain of signal transducing histidine kinase"/>
    <property type="match status" value="1"/>
</dbReference>
<dbReference type="SUPFAM" id="SSF58104">
    <property type="entry name" value="Methyl-accepting chemotaxis protein (MCP) signaling domain"/>
    <property type="match status" value="6"/>
</dbReference>
<evidence type="ECO:0000256" key="6">
    <source>
        <dbReference type="ARBA" id="ARBA00022729"/>
    </source>
</evidence>
<dbReference type="SUPFAM" id="SSF52172">
    <property type="entry name" value="CheY-like"/>
    <property type="match status" value="3"/>
</dbReference>
<dbReference type="Gene3D" id="3.30.565.10">
    <property type="entry name" value="Histidine kinase-like ATPase, C-terminal domain"/>
    <property type="match status" value="1"/>
</dbReference>
<feature type="domain" description="HAMP" evidence="17">
    <location>
        <begin position="591"/>
        <end position="643"/>
    </location>
</feature>
<feature type="domain" description="Response regulatory" evidence="16">
    <location>
        <begin position="1996"/>
        <end position="2109"/>
    </location>
</feature>
<keyword evidence="13" id="KW-0175">Coiled coil</keyword>
<feature type="modified residue" description="4-aspartylphosphate" evidence="12">
    <location>
        <position position="2314"/>
    </location>
</feature>
<feature type="domain" description="HAMP" evidence="17">
    <location>
        <begin position="315"/>
        <end position="367"/>
    </location>
</feature>
<dbReference type="PANTHER" id="PTHR45339">
    <property type="entry name" value="HYBRID SIGNAL TRANSDUCTION HISTIDINE KINASE J"/>
    <property type="match status" value="1"/>
</dbReference>
<evidence type="ECO:0000256" key="1">
    <source>
        <dbReference type="ARBA" id="ARBA00000085"/>
    </source>
</evidence>
<feature type="domain" description="HAMP" evidence="17">
    <location>
        <begin position="499"/>
        <end position="551"/>
    </location>
</feature>
<keyword evidence="6" id="KW-0732">Signal</keyword>
<dbReference type="InterPro" id="IPR036097">
    <property type="entry name" value="HisK_dim/P_sf"/>
</dbReference>
<evidence type="ECO:0000259" key="15">
    <source>
        <dbReference type="PROSITE" id="PS50109"/>
    </source>
</evidence>
<feature type="domain" description="Response regulatory" evidence="16">
    <location>
        <begin position="2264"/>
        <end position="2381"/>
    </location>
</feature>
<dbReference type="InterPro" id="IPR036890">
    <property type="entry name" value="HATPase_C_sf"/>
</dbReference>
<evidence type="ECO:0000256" key="14">
    <source>
        <dbReference type="SAM" id="MobiDB-lite"/>
    </source>
</evidence>
<dbReference type="InterPro" id="IPR003018">
    <property type="entry name" value="GAF"/>
</dbReference>
<dbReference type="SUPFAM" id="SSF55874">
    <property type="entry name" value="ATPase domain of HSP90 chaperone/DNA topoisomerase II/histidine kinase"/>
    <property type="match status" value="1"/>
</dbReference>
<feature type="modified residue" description="4-aspartylphosphate" evidence="12">
    <location>
        <position position="2045"/>
    </location>
</feature>
<dbReference type="InterPro" id="IPR001789">
    <property type="entry name" value="Sig_transdc_resp-reg_receiver"/>
</dbReference>
<dbReference type="InterPro" id="IPR029016">
    <property type="entry name" value="GAF-like_dom_sf"/>
</dbReference>
<proteinExistence type="predicted"/>
<evidence type="ECO:0000256" key="12">
    <source>
        <dbReference type="PROSITE-ProRule" id="PRU00169"/>
    </source>
</evidence>
<organism evidence="18 19">
    <name type="scientific">Ramlibacter algicola</name>
    <dbReference type="NCBI Taxonomy" id="2795217"/>
    <lineage>
        <taxon>Bacteria</taxon>
        <taxon>Pseudomonadati</taxon>
        <taxon>Pseudomonadota</taxon>
        <taxon>Betaproteobacteria</taxon>
        <taxon>Burkholderiales</taxon>
        <taxon>Comamonadaceae</taxon>
        <taxon>Ramlibacter</taxon>
    </lineage>
</organism>
<dbReference type="CDD" id="cd00082">
    <property type="entry name" value="HisKA"/>
    <property type="match status" value="1"/>
</dbReference>
<feature type="domain" description="HAMP" evidence="17">
    <location>
        <begin position="867"/>
        <end position="919"/>
    </location>
</feature>
<dbReference type="CDD" id="cd17546">
    <property type="entry name" value="REC_hyHK_CKI1_RcsC-like"/>
    <property type="match status" value="1"/>
</dbReference>
<dbReference type="RefSeq" id="WP_200789627.1">
    <property type="nucleotide sequence ID" value="NZ_JAEDAO010000001.1"/>
</dbReference>
<feature type="domain" description="Response regulatory" evidence="16">
    <location>
        <begin position="2118"/>
        <end position="2234"/>
    </location>
</feature>
<keyword evidence="7" id="KW-0418">Kinase</keyword>
<evidence type="ECO:0000256" key="10">
    <source>
        <dbReference type="ARBA" id="ARBA00058004"/>
    </source>
</evidence>
<dbReference type="SUPFAM" id="SSF55781">
    <property type="entry name" value="GAF domain-like"/>
    <property type="match status" value="1"/>
</dbReference>
<feature type="domain" description="HAMP" evidence="17">
    <location>
        <begin position="223"/>
        <end position="275"/>
    </location>
</feature>
<dbReference type="PROSITE" id="PS50109">
    <property type="entry name" value="HIS_KIN"/>
    <property type="match status" value="1"/>
</dbReference>
<dbReference type="EC" id="2.7.13.3" evidence="3"/>
<evidence type="ECO:0000256" key="9">
    <source>
        <dbReference type="ARBA" id="ARBA00023026"/>
    </source>
</evidence>
<gene>
    <name evidence="18" type="ORF">I8E28_18200</name>
</gene>
<feature type="domain" description="HAMP" evidence="17">
    <location>
        <begin position="683"/>
        <end position="735"/>
    </location>
</feature>